<sequence length="333" mass="37032">MHCPTNAEKSVKFILEPAKMTQDQLEPVRPWHVLHREKHVVYLCGKGTQHSKAPLLLNTMFAAKGLDWEYRLLDTDDAEAFGKMLASGNMIGCAVTMPNKVTFSSLVDQLTEDARVVGSINTVFARKNSGTGQVVYVGANTDIIGVRDSFLFNETARTKCQELRPGLVYGAGGACRAAIYALHTYLGCPRIYVINRFAHEVETVAKSMKENGFAGEIVHLSTPQEARRVELPKFIVLAVPNVKPQTAEEKLAKATLDVFIESGKGSVLEMCYHPIIRTLLYEEFEKQGWNVIPGWEAVIYQGAAQFGYWTGIPMEETPVEHASQTLRKNLENV</sequence>
<dbReference type="EMBL" id="JAHLVD010000021">
    <property type="protein sequence ID" value="KAG7845534.1"/>
    <property type="molecule type" value="Genomic_DNA"/>
</dbReference>
<dbReference type="InterPro" id="IPR036291">
    <property type="entry name" value="NAD(P)-bd_dom_sf"/>
</dbReference>
<gene>
    <name evidence="2" type="ORF">KL940_005220</name>
</gene>
<dbReference type="InterPro" id="IPR013708">
    <property type="entry name" value="Shikimate_DH-bd_N"/>
</dbReference>
<dbReference type="PANTHER" id="PTHR21089:SF1">
    <property type="entry name" value="BIFUNCTIONAL 3-DEHYDROQUINATE DEHYDRATASE_SHIKIMATE DEHYDROGENASE, CHLOROPLASTIC"/>
    <property type="match status" value="1"/>
</dbReference>
<dbReference type="CDD" id="cd01065">
    <property type="entry name" value="NAD_bind_Shikimate_DH"/>
    <property type="match status" value="1"/>
</dbReference>
<dbReference type="SUPFAM" id="SSF51735">
    <property type="entry name" value="NAD(P)-binding Rossmann-fold domains"/>
    <property type="match status" value="1"/>
</dbReference>
<proteinExistence type="predicted"/>
<keyword evidence="3" id="KW-1185">Reference proteome</keyword>
<dbReference type="Proteomes" id="UP001197328">
    <property type="component" value="Unassembled WGS sequence"/>
</dbReference>
<feature type="domain" description="Shikimate dehydrogenase substrate binding N-terminal" evidence="1">
    <location>
        <begin position="43"/>
        <end position="123"/>
    </location>
</feature>
<dbReference type="SUPFAM" id="SSF53223">
    <property type="entry name" value="Aminoacid dehydrogenase-like, N-terminal domain"/>
    <property type="match status" value="1"/>
</dbReference>
<dbReference type="InterPro" id="IPR022893">
    <property type="entry name" value="Shikimate_DH_fam"/>
</dbReference>
<evidence type="ECO:0000259" key="1">
    <source>
        <dbReference type="Pfam" id="PF08501"/>
    </source>
</evidence>
<name>A0ABQ7RPN8_PICAN</name>
<dbReference type="InterPro" id="IPR046346">
    <property type="entry name" value="Aminoacid_DH-like_N_sf"/>
</dbReference>
<protein>
    <recommendedName>
        <fullName evidence="1">Shikimate dehydrogenase substrate binding N-terminal domain-containing protein</fullName>
    </recommendedName>
</protein>
<dbReference type="Gene3D" id="3.40.50.720">
    <property type="entry name" value="NAD(P)-binding Rossmann-like Domain"/>
    <property type="match status" value="1"/>
</dbReference>
<dbReference type="PANTHER" id="PTHR21089">
    <property type="entry name" value="SHIKIMATE DEHYDROGENASE"/>
    <property type="match status" value="1"/>
</dbReference>
<dbReference type="Pfam" id="PF08501">
    <property type="entry name" value="Shikimate_dh_N"/>
    <property type="match status" value="1"/>
</dbReference>
<evidence type="ECO:0000313" key="2">
    <source>
        <dbReference type="EMBL" id="KAG7845534.1"/>
    </source>
</evidence>
<evidence type="ECO:0000313" key="3">
    <source>
        <dbReference type="Proteomes" id="UP001197328"/>
    </source>
</evidence>
<dbReference type="Gene3D" id="3.40.50.10860">
    <property type="entry name" value="Leucine Dehydrogenase, chain A, domain 1"/>
    <property type="match status" value="1"/>
</dbReference>
<comment type="caution">
    <text evidence="2">The sequence shown here is derived from an EMBL/GenBank/DDBJ whole genome shotgun (WGS) entry which is preliminary data.</text>
</comment>
<reference evidence="2 3" key="1">
    <citation type="journal article" date="2021" name="G3 (Bethesda)">
        <title>Genomic diversity, chromosomal rearrangements, and interspecies hybridization in the ogataea polymorpha species complex.</title>
        <authorList>
            <person name="Hanson S.J."/>
            <person name="Cinneide E.O."/>
            <person name="Salzberg L.I."/>
            <person name="Wolfe K.H."/>
            <person name="McGowan J."/>
            <person name="Fitzpatrick D.A."/>
            <person name="Matlin K."/>
        </authorList>
    </citation>
    <scope>NUCLEOTIDE SEQUENCE [LARGE SCALE GENOMIC DNA]</scope>
    <source>
        <strain evidence="2">51-138</strain>
    </source>
</reference>
<organism evidence="2 3">
    <name type="scientific">Pichia angusta</name>
    <name type="common">Yeast</name>
    <name type="synonym">Hansenula polymorpha</name>
    <dbReference type="NCBI Taxonomy" id="870730"/>
    <lineage>
        <taxon>Eukaryota</taxon>
        <taxon>Fungi</taxon>
        <taxon>Dikarya</taxon>
        <taxon>Ascomycota</taxon>
        <taxon>Saccharomycotina</taxon>
        <taxon>Pichiomycetes</taxon>
        <taxon>Pichiales</taxon>
        <taxon>Pichiaceae</taxon>
        <taxon>Ogataea</taxon>
    </lineage>
</organism>
<accession>A0ABQ7RPN8</accession>